<keyword evidence="3" id="KW-1185">Reference proteome</keyword>
<name>A0AAV6U2K7_9ARAC</name>
<evidence type="ECO:0000259" key="1">
    <source>
        <dbReference type="SMART" id="SM00198"/>
    </source>
</evidence>
<dbReference type="InterPro" id="IPR014044">
    <property type="entry name" value="CAP_dom"/>
</dbReference>
<comment type="caution">
    <text evidence="2">The sequence shown here is derived from an EMBL/GenBank/DDBJ whole genome shotgun (WGS) entry which is preliminary data.</text>
</comment>
<dbReference type="InterPro" id="IPR001283">
    <property type="entry name" value="CRISP-related"/>
</dbReference>
<feature type="domain" description="SCP" evidence="1">
    <location>
        <begin position="4"/>
        <end position="147"/>
    </location>
</feature>
<dbReference type="AlphaFoldDB" id="A0AAV6U2K7"/>
<dbReference type="Pfam" id="PF00188">
    <property type="entry name" value="CAP"/>
    <property type="match status" value="1"/>
</dbReference>
<dbReference type="PROSITE" id="PS01010">
    <property type="entry name" value="CRISP_2"/>
    <property type="match status" value="1"/>
</dbReference>
<dbReference type="GO" id="GO:0005576">
    <property type="term" value="C:extracellular region"/>
    <property type="evidence" value="ECO:0007669"/>
    <property type="project" value="InterPro"/>
</dbReference>
<dbReference type="PANTHER" id="PTHR10334">
    <property type="entry name" value="CYSTEINE-RICH SECRETORY PROTEIN-RELATED"/>
    <property type="match status" value="1"/>
</dbReference>
<gene>
    <name evidence="2" type="ORF">JTE90_014704</name>
</gene>
<organism evidence="2 3">
    <name type="scientific">Oedothorax gibbosus</name>
    <dbReference type="NCBI Taxonomy" id="931172"/>
    <lineage>
        <taxon>Eukaryota</taxon>
        <taxon>Metazoa</taxon>
        <taxon>Ecdysozoa</taxon>
        <taxon>Arthropoda</taxon>
        <taxon>Chelicerata</taxon>
        <taxon>Arachnida</taxon>
        <taxon>Araneae</taxon>
        <taxon>Araneomorphae</taxon>
        <taxon>Entelegynae</taxon>
        <taxon>Araneoidea</taxon>
        <taxon>Linyphiidae</taxon>
        <taxon>Erigoninae</taxon>
        <taxon>Oedothorax</taxon>
    </lineage>
</organism>
<dbReference type="EMBL" id="JAFNEN010000732">
    <property type="protein sequence ID" value="KAG8177961.1"/>
    <property type="molecule type" value="Genomic_DNA"/>
</dbReference>
<evidence type="ECO:0000313" key="3">
    <source>
        <dbReference type="Proteomes" id="UP000827092"/>
    </source>
</evidence>
<dbReference type="PRINTS" id="PR00837">
    <property type="entry name" value="V5TPXLIKE"/>
</dbReference>
<sequence>MGTQNLSMAADMLEMEWDAELAAVAQKYANQCRYKHDKANCRQVGNFNVGQNLAIQTLTGGHTAPQPDWNFAVSIWYSEIGYFHEKDIYPFNLPTGAEYRHFSQVNWATSFRVGCGYVLYKSGQDITSQVLTRLYVCNYGPAGNVYGDSVWKKGQFCSACPINSCCGSSCSNGTIYNGLCKRTDNEAPLYPAPMPNLFYCSFRGENDCDNYIEGKTNWEILPTLGGNYLGIVLNGGENSTINFKKEIQPTQSQFCITLSYRKGPNVDGQPDAGLASEVLKVPDIGYVHSQPLVSYEDPERQQFSIYNLTLSWKDTTLLALNFAVPPGKTAQFFDVDAITITDGKCQNKMKK</sequence>
<evidence type="ECO:0000313" key="2">
    <source>
        <dbReference type="EMBL" id="KAG8177961.1"/>
    </source>
</evidence>
<dbReference type="Gene3D" id="3.40.33.10">
    <property type="entry name" value="CAP"/>
    <property type="match status" value="1"/>
</dbReference>
<dbReference type="InterPro" id="IPR035940">
    <property type="entry name" value="CAP_sf"/>
</dbReference>
<dbReference type="PRINTS" id="PR00838">
    <property type="entry name" value="V5ALLERGEN"/>
</dbReference>
<accession>A0AAV6U2K7</accession>
<dbReference type="SUPFAM" id="SSF55797">
    <property type="entry name" value="PR-1-like"/>
    <property type="match status" value="1"/>
</dbReference>
<dbReference type="InterPro" id="IPR018244">
    <property type="entry name" value="Allrgn_V5/Tpx1_CS"/>
</dbReference>
<dbReference type="SMART" id="SM00198">
    <property type="entry name" value="SCP"/>
    <property type="match status" value="1"/>
</dbReference>
<dbReference type="Proteomes" id="UP000827092">
    <property type="component" value="Unassembled WGS sequence"/>
</dbReference>
<reference evidence="2 3" key="1">
    <citation type="journal article" date="2022" name="Nat. Ecol. Evol.">
        <title>A masculinizing supergene underlies an exaggerated male reproductive morph in a spider.</title>
        <authorList>
            <person name="Hendrickx F."/>
            <person name="De Corte Z."/>
            <person name="Sonet G."/>
            <person name="Van Belleghem S.M."/>
            <person name="Kostlbacher S."/>
            <person name="Vangestel C."/>
        </authorList>
    </citation>
    <scope>NUCLEOTIDE SEQUENCE [LARGE SCALE GENOMIC DNA]</scope>
    <source>
        <strain evidence="2">W744_W776</strain>
    </source>
</reference>
<protein>
    <recommendedName>
        <fullName evidence="1">SCP domain-containing protein</fullName>
    </recommendedName>
</protein>
<proteinExistence type="predicted"/>
<dbReference type="InterPro" id="IPR002413">
    <property type="entry name" value="V5_allergen-like"/>
</dbReference>